<name>A0A0G4HKS2_9ALVE</name>
<feature type="region of interest" description="Disordered" evidence="2">
    <location>
        <begin position="60"/>
        <end position="135"/>
    </location>
</feature>
<dbReference type="AlphaFoldDB" id="A0A0G4HKS2"/>
<feature type="region of interest" description="Disordered" evidence="2">
    <location>
        <begin position="1"/>
        <end position="39"/>
    </location>
</feature>
<dbReference type="VEuPathDB" id="CryptoDB:Cvel_28520"/>
<feature type="domain" description="AWS" evidence="3">
    <location>
        <begin position="379"/>
        <end position="424"/>
    </location>
</feature>
<dbReference type="InterPro" id="IPR006560">
    <property type="entry name" value="AWS_dom"/>
</dbReference>
<dbReference type="GO" id="GO:0042054">
    <property type="term" value="F:histone methyltransferase activity"/>
    <property type="evidence" value="ECO:0007669"/>
    <property type="project" value="InterPro"/>
</dbReference>
<gene>
    <name evidence="4" type="ORF">Cvel_28520</name>
</gene>
<dbReference type="Gene3D" id="1.20.5.2050">
    <property type="match status" value="1"/>
</dbReference>
<keyword evidence="1" id="KW-0949">S-adenosyl-L-methionine</keyword>
<evidence type="ECO:0000313" key="4">
    <source>
        <dbReference type="EMBL" id="CEM44693.1"/>
    </source>
</evidence>
<protein>
    <recommendedName>
        <fullName evidence="3">AWS domain-containing protein</fullName>
    </recommendedName>
</protein>
<reference evidence="4" key="1">
    <citation type="submission" date="2014-11" db="EMBL/GenBank/DDBJ databases">
        <authorList>
            <person name="Otto D Thomas"/>
            <person name="Naeem Raeece"/>
        </authorList>
    </citation>
    <scope>NUCLEOTIDE SEQUENCE</scope>
</reference>
<proteinExistence type="predicted"/>
<dbReference type="EMBL" id="CDMZ01002991">
    <property type="protein sequence ID" value="CEM44693.1"/>
    <property type="molecule type" value="Genomic_DNA"/>
</dbReference>
<feature type="compositionally biased region" description="Basic and acidic residues" evidence="2">
    <location>
        <begin position="66"/>
        <end position="85"/>
    </location>
</feature>
<accession>A0A0G4HKS2</accession>
<organism evidence="4">
    <name type="scientific">Chromera velia CCMP2878</name>
    <dbReference type="NCBI Taxonomy" id="1169474"/>
    <lineage>
        <taxon>Eukaryota</taxon>
        <taxon>Sar</taxon>
        <taxon>Alveolata</taxon>
        <taxon>Colpodellida</taxon>
        <taxon>Chromeraceae</taxon>
        <taxon>Chromera</taxon>
    </lineage>
</organism>
<evidence type="ECO:0000256" key="2">
    <source>
        <dbReference type="SAM" id="MobiDB-lite"/>
    </source>
</evidence>
<feature type="compositionally biased region" description="Basic and acidic residues" evidence="2">
    <location>
        <begin position="16"/>
        <end position="39"/>
    </location>
</feature>
<sequence>MAAEFLSQVSLSQAECNRDAGSNREKELESHVTEAEAERDAIISRNKELETRLAEAEAAREVATSRMKELETRLTGDAVAREDTGSRSTAADSANLKMKKRRRAISKPPGDGDGREQAAAVKDLPQKKRRQTQNGLFPYTREGEEVEFKVRWRDEKNVKRARTFTFAQYGDKAEEEATKLRDEKVSKEDRWAVYLPEGQSESYGGREAAILRGEEEKPPNPYEDCLKGISASDLKMGPQSKADVAAIPASEKQRPRKGVTWRETNQTWNFTWWDSNLSKHQRKIFKATCYGFVGAKNLALMHRQHFLKNGICAERRKKCPKKTPPTADYFPLRVTPLEETERLKEALESYMRIEKNVCVPNKKTVQAGLPKIYAESMQDMLYQCKLLNAKCDKGCLNSTARVECTPKTYLWEACEEHCANRRFY</sequence>
<dbReference type="GO" id="GO:0005634">
    <property type="term" value="C:nucleus"/>
    <property type="evidence" value="ECO:0007669"/>
    <property type="project" value="InterPro"/>
</dbReference>
<evidence type="ECO:0000259" key="3">
    <source>
        <dbReference type="PROSITE" id="PS51215"/>
    </source>
</evidence>
<dbReference type="PROSITE" id="PS51215">
    <property type="entry name" value="AWS"/>
    <property type="match status" value="1"/>
</dbReference>
<evidence type="ECO:0000256" key="1">
    <source>
        <dbReference type="ARBA" id="ARBA00022691"/>
    </source>
</evidence>